<gene>
    <name evidence="8" type="ORF">SAMN02982990_02632</name>
</gene>
<evidence type="ECO:0000256" key="5">
    <source>
        <dbReference type="ARBA" id="ARBA00023136"/>
    </source>
</evidence>
<dbReference type="SUPFAM" id="SSF103473">
    <property type="entry name" value="MFS general substrate transporter"/>
    <property type="match status" value="1"/>
</dbReference>
<keyword evidence="9" id="KW-1185">Reference proteome</keyword>
<dbReference type="EMBL" id="FMWJ01000011">
    <property type="protein sequence ID" value="SCZ66909.1"/>
    <property type="molecule type" value="Genomic_DNA"/>
</dbReference>
<evidence type="ECO:0000256" key="1">
    <source>
        <dbReference type="ARBA" id="ARBA00004651"/>
    </source>
</evidence>
<evidence type="ECO:0000256" key="6">
    <source>
        <dbReference type="SAM" id="Phobius"/>
    </source>
</evidence>
<feature type="transmembrane region" description="Helical" evidence="6">
    <location>
        <begin position="46"/>
        <end position="68"/>
    </location>
</feature>
<dbReference type="AlphaFoldDB" id="A0A1G5R0Q0"/>
<keyword evidence="4 6" id="KW-1133">Transmembrane helix</keyword>
<dbReference type="PROSITE" id="PS50850">
    <property type="entry name" value="MFS"/>
    <property type="match status" value="1"/>
</dbReference>
<dbReference type="OrthoDB" id="9775268at2"/>
<feature type="transmembrane region" description="Helical" evidence="6">
    <location>
        <begin position="216"/>
        <end position="240"/>
    </location>
</feature>
<feature type="transmembrane region" description="Helical" evidence="6">
    <location>
        <begin position="246"/>
        <end position="269"/>
    </location>
</feature>
<feature type="transmembrane region" description="Helical" evidence="6">
    <location>
        <begin position="281"/>
        <end position="302"/>
    </location>
</feature>
<dbReference type="InterPro" id="IPR036259">
    <property type="entry name" value="MFS_trans_sf"/>
</dbReference>
<evidence type="ECO:0000256" key="4">
    <source>
        <dbReference type="ARBA" id="ARBA00022989"/>
    </source>
</evidence>
<dbReference type="InterPro" id="IPR011701">
    <property type="entry name" value="MFS"/>
</dbReference>
<evidence type="ECO:0000256" key="3">
    <source>
        <dbReference type="ARBA" id="ARBA00022692"/>
    </source>
</evidence>
<comment type="subcellular location">
    <subcellularLocation>
        <location evidence="1">Cell membrane</location>
        <topology evidence="1">Multi-pass membrane protein</topology>
    </subcellularLocation>
</comment>
<protein>
    <submittedName>
        <fullName evidence="8">Predicted arabinose efflux permease, MFS family</fullName>
    </submittedName>
</protein>
<dbReference type="Gene3D" id="1.20.1250.20">
    <property type="entry name" value="MFS general substrate transporter like domains"/>
    <property type="match status" value="1"/>
</dbReference>
<dbReference type="GeneID" id="45656405"/>
<dbReference type="InterPro" id="IPR020846">
    <property type="entry name" value="MFS_dom"/>
</dbReference>
<organism evidence="8 9">
    <name type="scientific">Photorhabdus luminescens</name>
    <name type="common">Xenorhabdus luminescens</name>
    <dbReference type="NCBI Taxonomy" id="29488"/>
    <lineage>
        <taxon>Bacteria</taxon>
        <taxon>Pseudomonadati</taxon>
        <taxon>Pseudomonadota</taxon>
        <taxon>Gammaproteobacteria</taxon>
        <taxon>Enterobacterales</taxon>
        <taxon>Morganellaceae</taxon>
        <taxon>Photorhabdus</taxon>
    </lineage>
</organism>
<dbReference type="GO" id="GO:0005886">
    <property type="term" value="C:plasma membrane"/>
    <property type="evidence" value="ECO:0007669"/>
    <property type="project" value="UniProtKB-SubCell"/>
</dbReference>
<dbReference type="RefSeq" id="WP_049583458.1">
    <property type="nucleotide sequence ID" value="NZ_CAWQXX010000018.1"/>
</dbReference>
<keyword evidence="2" id="KW-1003">Cell membrane</keyword>
<feature type="transmembrane region" description="Helical" evidence="6">
    <location>
        <begin position="166"/>
        <end position="189"/>
    </location>
</feature>
<proteinExistence type="predicted"/>
<reference evidence="9" key="1">
    <citation type="submission" date="2016-10" db="EMBL/GenBank/DDBJ databases">
        <authorList>
            <person name="Varghese N."/>
            <person name="Submissions S."/>
        </authorList>
    </citation>
    <scope>NUCLEOTIDE SEQUENCE [LARGE SCALE GENOMIC DNA]</scope>
    <source>
        <strain evidence="9">ATCC 29999</strain>
    </source>
</reference>
<feature type="domain" description="Major facilitator superfamily (MFS) profile" evidence="7">
    <location>
        <begin position="215"/>
        <end position="398"/>
    </location>
</feature>
<dbReference type="PANTHER" id="PTHR23513">
    <property type="entry name" value="INTEGRAL MEMBRANE EFFLUX PROTEIN-RELATED"/>
    <property type="match status" value="1"/>
</dbReference>
<dbReference type="Pfam" id="PF07690">
    <property type="entry name" value="MFS_1"/>
    <property type="match status" value="1"/>
</dbReference>
<keyword evidence="3 6" id="KW-0812">Transmembrane</keyword>
<sequence length="398" mass="43538">MLNLFRVRGYPPFFTSRFFNSVATWVDFILIFTVLSFSFNLSVRDLGLAAALYGFPGLLLGPLIGQLADRNSPALILLLSSFFRFITSLILATATNPDVFLLAVFLKGISNLGMIPSEQIIIRKILSDEQIVHTTALTTIVDQCTKIISPLIGSSLAIIDSSQNGFYFTAILALMSATLCLRLATVIGWQSNPNANRSLLPDFKFLYKIIRKNQQFFSAFSVVLISSLTLGLYDSILTILLREKGLLSSAFGIIVSFTAIGAIFCGSIYKKINSSFSNVSLMLLGLVGFSVTVITAGILSILFTKVSLVIFCIIWFVNGFCYSCIIMSYSILLQREAPTDMLGVISSSVRSLQLTALVTGPVVGSWFAHYFSVSFTFIGAGGLGLISAIYFIRNYKIV</sequence>
<accession>A0A1G5R0Q0</accession>
<feature type="transmembrane region" description="Helical" evidence="6">
    <location>
        <begin position="369"/>
        <end position="392"/>
    </location>
</feature>
<evidence type="ECO:0000256" key="2">
    <source>
        <dbReference type="ARBA" id="ARBA00022475"/>
    </source>
</evidence>
<evidence type="ECO:0000313" key="9">
    <source>
        <dbReference type="Proteomes" id="UP000183223"/>
    </source>
</evidence>
<dbReference type="GO" id="GO:0022857">
    <property type="term" value="F:transmembrane transporter activity"/>
    <property type="evidence" value="ECO:0007669"/>
    <property type="project" value="InterPro"/>
</dbReference>
<evidence type="ECO:0000313" key="8">
    <source>
        <dbReference type="EMBL" id="SCZ66909.1"/>
    </source>
</evidence>
<keyword evidence="5 6" id="KW-0472">Membrane</keyword>
<name>A0A1G5R0Q0_PHOLU</name>
<dbReference type="Proteomes" id="UP000183223">
    <property type="component" value="Unassembled WGS sequence"/>
</dbReference>
<dbReference type="PANTHER" id="PTHR23513:SF6">
    <property type="entry name" value="MAJOR FACILITATOR SUPERFAMILY ASSOCIATED DOMAIN-CONTAINING PROTEIN"/>
    <property type="match status" value="1"/>
</dbReference>
<dbReference type="CDD" id="cd06173">
    <property type="entry name" value="MFS_MefA_like"/>
    <property type="match status" value="1"/>
</dbReference>
<evidence type="ECO:0000259" key="7">
    <source>
        <dbReference type="PROSITE" id="PS50850"/>
    </source>
</evidence>
<feature type="transmembrane region" description="Helical" evidence="6">
    <location>
        <begin position="308"/>
        <end position="329"/>
    </location>
</feature>
<feature type="transmembrane region" description="Helical" evidence="6">
    <location>
        <begin position="18"/>
        <end position="39"/>
    </location>
</feature>